<dbReference type="RefSeq" id="WP_180701582.1">
    <property type="nucleotide sequence ID" value="NZ_LN555523.1"/>
</dbReference>
<keyword evidence="3" id="KW-1185">Reference proteome</keyword>
<gene>
    <name evidence="2" type="ORF">CRIB_1421</name>
</gene>
<keyword evidence="1" id="KW-0812">Transmembrane</keyword>
<keyword evidence="1" id="KW-1133">Transmembrane helix</keyword>
<dbReference type="EMBL" id="LN555523">
    <property type="protein sequence ID" value="CED94029.1"/>
    <property type="molecule type" value="Genomic_DNA"/>
</dbReference>
<keyword evidence="1" id="KW-0472">Membrane</keyword>
<accession>A0A1V1I1N2</accession>
<organism evidence="2 3">
    <name type="scientific">Romboutsia ilealis</name>
    <dbReference type="NCBI Taxonomy" id="1115758"/>
    <lineage>
        <taxon>Bacteria</taxon>
        <taxon>Bacillati</taxon>
        <taxon>Bacillota</taxon>
        <taxon>Clostridia</taxon>
        <taxon>Peptostreptococcales</taxon>
        <taxon>Peptostreptococcaceae</taxon>
        <taxon>Romboutsia</taxon>
    </lineage>
</organism>
<proteinExistence type="predicted"/>
<evidence type="ECO:0000313" key="3">
    <source>
        <dbReference type="Proteomes" id="UP000245622"/>
    </source>
</evidence>
<dbReference type="KEGG" id="ril:CRIB_1421"/>
<dbReference type="GeneID" id="82205455"/>
<reference evidence="2 3" key="1">
    <citation type="submission" date="2014-04" db="EMBL/GenBank/DDBJ databases">
        <authorList>
            <person name="Hornung B.V."/>
        </authorList>
    </citation>
    <scope>NUCLEOTIDE SEQUENCE [LARGE SCALE GENOMIC DNA]</scope>
    <source>
        <strain evidence="2 3">CRIB</strain>
    </source>
</reference>
<feature type="transmembrane region" description="Helical" evidence="1">
    <location>
        <begin position="52"/>
        <end position="71"/>
    </location>
</feature>
<evidence type="ECO:0000313" key="2">
    <source>
        <dbReference type="EMBL" id="CED94029.1"/>
    </source>
</evidence>
<evidence type="ECO:0000256" key="1">
    <source>
        <dbReference type="SAM" id="Phobius"/>
    </source>
</evidence>
<protein>
    <submittedName>
        <fullName evidence="2">Uncharacterized protein</fullName>
    </submittedName>
</protein>
<dbReference type="Proteomes" id="UP000245622">
    <property type="component" value="Chromosome 1"/>
</dbReference>
<sequence>MLSVTSSNWLYGYDVNEVNKDIDSFKNDKAKAKIETSESFFYKLTSQGILDWLFNMCLIPLLWSVNFLCALRDEGVFYECKDDINKVLKLFMYNY</sequence>
<dbReference type="AlphaFoldDB" id="A0A1V1I1N2"/>
<name>A0A1V1I1N2_9FIRM</name>